<evidence type="ECO:0000313" key="1">
    <source>
        <dbReference type="EMBL" id="RHB04042.1"/>
    </source>
</evidence>
<accession>A0A413UBY8</accession>
<comment type="caution">
    <text evidence="1">The sequence shown here is derived from an EMBL/GenBank/DDBJ whole genome shotgun (WGS) entry which is preliminary data.</text>
</comment>
<dbReference type="EMBL" id="QSGD01000030">
    <property type="protein sequence ID" value="RHB04042.1"/>
    <property type="molecule type" value="Genomic_DNA"/>
</dbReference>
<organism evidence="1 2">
    <name type="scientific">Holdemanella biformis</name>
    <dbReference type="NCBI Taxonomy" id="1735"/>
    <lineage>
        <taxon>Bacteria</taxon>
        <taxon>Bacillati</taxon>
        <taxon>Bacillota</taxon>
        <taxon>Erysipelotrichia</taxon>
        <taxon>Erysipelotrichales</taxon>
        <taxon>Erysipelotrichaceae</taxon>
        <taxon>Holdemanella</taxon>
    </lineage>
</organism>
<protein>
    <submittedName>
        <fullName evidence="1">Uncharacterized protein</fullName>
    </submittedName>
</protein>
<dbReference type="RefSeq" id="WP_118011604.1">
    <property type="nucleotide sequence ID" value="NZ_QSGD01000030.1"/>
</dbReference>
<evidence type="ECO:0000313" key="2">
    <source>
        <dbReference type="Proteomes" id="UP000285288"/>
    </source>
</evidence>
<name>A0A413UBY8_9FIRM</name>
<dbReference type="Proteomes" id="UP000285288">
    <property type="component" value="Unassembled WGS sequence"/>
</dbReference>
<gene>
    <name evidence="1" type="ORF">DW907_07875</name>
</gene>
<proteinExistence type="predicted"/>
<sequence>MTNGKKLESGFYGIKILDACVYLNKNRTGRHIKIAYDILSPEPFRDFFDSDYMHQQKEDQKWNGYIYLPIPYPGKKYNSSSVKKKFEEFVHALENSNPEYKYDRQVKSMIGLRLGAYIEIQPHEYSNGFTYGYKRVAKYCSWDEYEAKRCDKLPILETDKEE</sequence>
<dbReference type="AlphaFoldDB" id="A0A413UBY8"/>
<reference evidence="1 2" key="1">
    <citation type="submission" date="2018-08" db="EMBL/GenBank/DDBJ databases">
        <title>A genome reference for cultivated species of the human gut microbiota.</title>
        <authorList>
            <person name="Zou Y."/>
            <person name="Xue W."/>
            <person name="Luo G."/>
        </authorList>
    </citation>
    <scope>NUCLEOTIDE SEQUENCE [LARGE SCALE GENOMIC DNA]</scope>
    <source>
        <strain evidence="1 2">AM42-13AC</strain>
    </source>
</reference>